<reference evidence="2" key="1">
    <citation type="journal article" date="2019" name="Int. J. Syst. Evol. Microbiol.">
        <title>The Global Catalogue of Microorganisms (GCM) 10K type strain sequencing project: providing services to taxonomists for standard genome sequencing and annotation.</title>
        <authorList>
            <consortium name="The Broad Institute Genomics Platform"/>
            <consortium name="The Broad Institute Genome Sequencing Center for Infectious Disease"/>
            <person name="Wu L."/>
            <person name="Ma J."/>
        </authorList>
    </citation>
    <scope>NUCLEOTIDE SEQUENCE [LARGE SCALE GENOMIC DNA]</scope>
    <source>
        <strain evidence="2">JCM 3399</strain>
    </source>
</reference>
<keyword evidence="2" id="KW-1185">Reference proteome</keyword>
<evidence type="ECO:0000313" key="2">
    <source>
        <dbReference type="Proteomes" id="UP000654471"/>
    </source>
</evidence>
<protein>
    <submittedName>
        <fullName evidence="1">Uncharacterized protein</fullName>
    </submittedName>
</protein>
<sequence length="126" mass="12902">MGFGALGPPLVVACVAAGVHAPADRGLALPAAGQEAEALTPFGLEIMRRASALAFTGTVHEFAGVAVVGPDLVIFGWVKGSRRHGSRAASRPGRPVGVTVINTGRPSGSIARRRLLPWIPYVASSP</sequence>
<dbReference type="EMBL" id="BMRP01000051">
    <property type="protein sequence ID" value="GGU96230.1"/>
    <property type="molecule type" value="Genomic_DNA"/>
</dbReference>
<name>A0ABQ2VLD1_9ACTN</name>
<accession>A0ABQ2VLD1</accession>
<dbReference type="Proteomes" id="UP000654471">
    <property type="component" value="Unassembled WGS sequence"/>
</dbReference>
<organism evidence="1 2">
    <name type="scientific">Streptomyces albospinus</name>
    <dbReference type="NCBI Taxonomy" id="285515"/>
    <lineage>
        <taxon>Bacteria</taxon>
        <taxon>Bacillati</taxon>
        <taxon>Actinomycetota</taxon>
        <taxon>Actinomycetes</taxon>
        <taxon>Kitasatosporales</taxon>
        <taxon>Streptomycetaceae</taxon>
        <taxon>Streptomyces</taxon>
    </lineage>
</organism>
<evidence type="ECO:0000313" key="1">
    <source>
        <dbReference type="EMBL" id="GGU96230.1"/>
    </source>
</evidence>
<comment type="caution">
    <text evidence="1">The sequence shown here is derived from an EMBL/GenBank/DDBJ whole genome shotgun (WGS) entry which is preliminary data.</text>
</comment>
<proteinExistence type="predicted"/>
<gene>
    <name evidence="1" type="ORF">GCM10010211_74360</name>
</gene>